<keyword evidence="2" id="KW-0575">Peroxidase</keyword>
<dbReference type="Pfam" id="PF00067">
    <property type="entry name" value="p450"/>
    <property type="match status" value="1"/>
</dbReference>
<keyword evidence="7" id="KW-0408">Iron</keyword>
<evidence type="ECO:0000256" key="1">
    <source>
        <dbReference type="ARBA" id="ARBA00001970"/>
    </source>
</evidence>
<feature type="domain" description="Dyp-type peroxidase C-terminal" evidence="9">
    <location>
        <begin position="1266"/>
        <end position="1378"/>
    </location>
</feature>
<dbReference type="Proteomes" id="UP001196509">
    <property type="component" value="Unassembled WGS sequence"/>
</dbReference>
<feature type="transmembrane region" description="Helical" evidence="8">
    <location>
        <begin position="694"/>
        <end position="711"/>
    </location>
</feature>
<keyword evidence="8" id="KW-0472">Membrane</keyword>
<evidence type="ECO:0000256" key="6">
    <source>
        <dbReference type="ARBA" id="ARBA00023002"/>
    </source>
</evidence>
<dbReference type="PANTHER" id="PTHR30521">
    <property type="entry name" value="DEFERROCHELATASE/PEROXIDASE"/>
    <property type="match status" value="1"/>
</dbReference>
<dbReference type="EMBL" id="JAICBX010000007">
    <property type="protein sequence ID" value="MBW8640623.1"/>
    <property type="molecule type" value="Genomic_DNA"/>
</dbReference>
<dbReference type="InterPro" id="IPR017972">
    <property type="entry name" value="Cyt_P450_CS"/>
</dbReference>
<dbReference type="Gene3D" id="1.10.630.10">
    <property type="entry name" value="Cytochrome P450"/>
    <property type="match status" value="1"/>
</dbReference>
<gene>
    <name evidence="10" type="ORF">K1W69_25750</name>
</gene>
<dbReference type="InterPro" id="IPR001128">
    <property type="entry name" value="Cyt_P450"/>
</dbReference>
<keyword evidence="6" id="KW-0560">Oxidoreductase</keyword>
<evidence type="ECO:0000313" key="11">
    <source>
        <dbReference type="Proteomes" id="UP001196509"/>
    </source>
</evidence>
<dbReference type="GO" id="GO:0005506">
    <property type="term" value="F:iron ion binding"/>
    <property type="evidence" value="ECO:0007669"/>
    <property type="project" value="InterPro"/>
</dbReference>
<evidence type="ECO:0000313" key="10">
    <source>
        <dbReference type="EMBL" id="MBW8640623.1"/>
    </source>
</evidence>
<dbReference type="InterPro" id="IPR036396">
    <property type="entry name" value="Cyt_P450_sf"/>
</dbReference>
<dbReference type="GO" id="GO:0020037">
    <property type="term" value="F:heme binding"/>
    <property type="evidence" value="ECO:0007669"/>
    <property type="project" value="InterPro"/>
</dbReference>
<evidence type="ECO:0000256" key="7">
    <source>
        <dbReference type="ARBA" id="ARBA00023004"/>
    </source>
</evidence>
<evidence type="ECO:0000256" key="4">
    <source>
        <dbReference type="ARBA" id="ARBA00022723"/>
    </source>
</evidence>
<dbReference type="PROSITE" id="PS51404">
    <property type="entry name" value="DYP_PEROXIDASE"/>
    <property type="match status" value="1"/>
</dbReference>
<keyword evidence="5" id="KW-0732">Signal</keyword>
<organism evidence="10 11">
    <name type="scientific">Flavimaribacter sediminis</name>
    <dbReference type="NCBI Taxonomy" id="2865987"/>
    <lineage>
        <taxon>Bacteria</taxon>
        <taxon>Pseudomonadati</taxon>
        <taxon>Pseudomonadota</taxon>
        <taxon>Alphaproteobacteria</taxon>
        <taxon>Hyphomicrobiales</taxon>
        <taxon>Rhizobiaceae</taxon>
        <taxon>Flavimaribacter</taxon>
    </lineage>
</organism>
<reference evidence="10" key="1">
    <citation type="submission" date="2021-08" db="EMBL/GenBank/DDBJ databases">
        <title>Hoeflea bacterium WL0058 sp. nov., isolated from the sediment.</title>
        <authorList>
            <person name="Wang L."/>
            <person name="Zhang D."/>
        </authorList>
    </citation>
    <scope>NUCLEOTIDE SEQUENCE</scope>
    <source>
        <strain evidence="10">WL0058</strain>
    </source>
</reference>
<comment type="caution">
    <text evidence="10">The sequence shown here is derived from an EMBL/GenBank/DDBJ whole genome shotgun (WGS) entry which is preliminary data.</text>
</comment>
<keyword evidence="8" id="KW-1133">Transmembrane helix</keyword>
<keyword evidence="11" id="KW-1185">Reference proteome</keyword>
<dbReference type="GO" id="GO:0004601">
    <property type="term" value="F:peroxidase activity"/>
    <property type="evidence" value="ECO:0007669"/>
    <property type="project" value="UniProtKB-KW"/>
</dbReference>
<proteinExistence type="predicted"/>
<name>A0AAE2ZPZ8_9HYPH</name>
<dbReference type="GO" id="GO:0004497">
    <property type="term" value="F:monooxygenase activity"/>
    <property type="evidence" value="ECO:0007669"/>
    <property type="project" value="InterPro"/>
</dbReference>
<dbReference type="PANTHER" id="PTHR30521:SF4">
    <property type="entry name" value="DEFERROCHELATASE"/>
    <property type="match status" value="1"/>
</dbReference>
<evidence type="ECO:0000256" key="5">
    <source>
        <dbReference type="ARBA" id="ARBA00022729"/>
    </source>
</evidence>
<feature type="transmembrane region" description="Helical" evidence="8">
    <location>
        <begin position="717"/>
        <end position="735"/>
    </location>
</feature>
<comment type="cofactor">
    <cofactor evidence="1">
        <name>heme b</name>
        <dbReference type="ChEBI" id="CHEBI:60344"/>
    </cofactor>
</comment>
<dbReference type="GO" id="GO:0016705">
    <property type="term" value="F:oxidoreductase activity, acting on paired donors, with incorporation or reduction of molecular oxygen"/>
    <property type="evidence" value="ECO:0007669"/>
    <property type="project" value="InterPro"/>
</dbReference>
<dbReference type="InterPro" id="IPR006314">
    <property type="entry name" value="Dyp_peroxidase"/>
</dbReference>
<keyword evidence="8" id="KW-0812">Transmembrane</keyword>
<dbReference type="GO" id="GO:0005829">
    <property type="term" value="C:cytosol"/>
    <property type="evidence" value="ECO:0007669"/>
    <property type="project" value="TreeGrafter"/>
</dbReference>
<accession>A0AAE2ZPZ8</accession>
<dbReference type="NCBIfam" id="TIGR01413">
    <property type="entry name" value="Dyp_perox_fam"/>
    <property type="match status" value="1"/>
</dbReference>
<protein>
    <submittedName>
        <fullName evidence="10">Cytochrome P450</fullName>
    </submittedName>
</protein>
<dbReference type="InterPro" id="IPR048328">
    <property type="entry name" value="Dyp_perox_C"/>
</dbReference>
<keyword evidence="4" id="KW-0479">Metal-binding</keyword>
<dbReference type="SUPFAM" id="SSF54909">
    <property type="entry name" value="Dimeric alpha+beta barrel"/>
    <property type="match status" value="1"/>
</dbReference>
<evidence type="ECO:0000256" key="2">
    <source>
        <dbReference type="ARBA" id="ARBA00022559"/>
    </source>
</evidence>
<evidence type="ECO:0000259" key="9">
    <source>
        <dbReference type="Pfam" id="PF20628"/>
    </source>
</evidence>
<dbReference type="SUPFAM" id="SSF48264">
    <property type="entry name" value="Cytochrome P450"/>
    <property type="match status" value="1"/>
</dbReference>
<dbReference type="InterPro" id="IPR011008">
    <property type="entry name" value="Dimeric_a/b-barrel"/>
</dbReference>
<dbReference type="RefSeq" id="WP_220231354.1">
    <property type="nucleotide sequence ID" value="NZ_JAICBX010000007.1"/>
</dbReference>
<dbReference type="PROSITE" id="PS00086">
    <property type="entry name" value="CYTOCHROME_P450"/>
    <property type="match status" value="1"/>
</dbReference>
<evidence type="ECO:0000256" key="3">
    <source>
        <dbReference type="ARBA" id="ARBA00022617"/>
    </source>
</evidence>
<sequence>MGRQTKYYEGVDSDDLNRLRAEAEHFDMSGRVSGYVSALKRSGLGKAMPLILRAARNYRPVFNLSGAIFVTRAADVKAILENHEVFEVPFGPEMKALAGGVTFGLGLDDEEHHRQRELMQKIAEPGDIDNVLENVRRSTKGLISDSNGRIDLMKGYITPLLTEACLTYFGLDCDDPEAFAEWGVAISDTLFADPGGTRLEDRKLAFAGAKRLNSVIDWSIAKMERSPDPATLLGRMIRMRHSNETLSDGTVLSEFITDARIRAILVGMVSGTVPTTTLAAGHAFEALLGQRGGLKMLHEAASADNRDRVRDIVLEAARLKPAGFPGHFRYVNRDFTLTGEGTTGHSFKKGDTVMVCTMSALSDPAFTDHPYAFRPGRIVDPAFMFGHGHHACLGRHLATEIMTEAFLQLFRQDNIRPKSRWRMMRAMGPFPYSYPMLFDPKSAPDGQSMMTIAVPLEAEQAPEVAARLREDLGNPAKGEIRLALDKTGVVHTASMTVVELLSGEERKSTLLIELNADGNQETILKSVEKWAGDALAPVLRLAGMPAGASLSTWLAPHVVDLKTRPWGMMGLNFNGVGEFSVRQIEEEGKLYALAQDIIEHTEPDPRENGNYAQQTLGLVRAYLRQDHRLVDEADRLEKDGDADAAARMREWLERGEDLGHLLFRPAGRKVLLAGKHDRTALDALKAWLLSRRALISYFVMAIVLVLLWRMIGFGWLLVLLVGVSAVILGAVQFFLRKEARDAVDESNPDHDALRAIESRENDPRYRQNHITAVNELKKGWLRKLALAGGFYAIALEVRHWFRPGYVVDIGTIRHAKWFRLAGTENLVFQANYDGSWESYLEDFSNKAYQGQNAVWSNCAGYPRTRGLMQKGAYDGDRFKIWVRGKQVETQFWYCRFGELTNDNIRINALVRDGLARSRTNSGARAWLSYFGSMPHPVTAIETDEVQSFLFHGFKELDWSSCLALHFSDDPDHRTALKAFVSKLIGRPQDGVDDYREPLIAFGDVKHPDRACSFALSRSGLAKLGMPGFEGQQGLASFPQAYLSGMGRRGRILGDSGRNGNGNWLWADSWDEGAGDRLTTDAVLFVMGRTRKQHEALLREVERLLGEAIDVVHRVDCAFAKNSKTGKPDKSIEHFGFRDGISQPVMRGTQRHTLGASDANTVNPGEFILGYQDNKELFAPSPYLLEYNDPAQELPLPADKLPERFADFSDRRSDKRDLGRNGSFLVIRQLQQDVEGFWENARVKAEKVAEERPDLAGEANADWVAAKIIGRWKSGAPLVREPKSTDAVSDENDFLYGRDDAQGLRCPHGAHIRRSNPRESFNPDSQAALDIANRHRILRRGRPYSRDEGGEDEEKGLLFCCFNANIERQFEFVQQSWVNAPTFHGLRREPDPLMDPAGKGSFTIPTSNGPVQLNDMQTYVTMKGGGYFFMPGRATLRYLGI</sequence>
<dbReference type="Pfam" id="PF20628">
    <property type="entry name" value="Dyp_perox_C"/>
    <property type="match status" value="1"/>
</dbReference>
<evidence type="ECO:0000256" key="8">
    <source>
        <dbReference type="SAM" id="Phobius"/>
    </source>
</evidence>
<keyword evidence="3" id="KW-0349">Heme</keyword>